<evidence type="ECO:0000313" key="2">
    <source>
        <dbReference type="EMBL" id="VVN87819.1"/>
    </source>
</evidence>
<protein>
    <recommendedName>
        <fullName evidence="1">Glyoxalase/fosfomycin resistance/dioxygenase domain-containing protein</fullName>
    </recommendedName>
</protein>
<dbReference type="SUPFAM" id="SSF54593">
    <property type="entry name" value="Glyoxalase/Bleomycin resistance protein/Dihydroxybiphenyl dioxygenase"/>
    <property type="match status" value="1"/>
</dbReference>
<dbReference type="AlphaFoldDB" id="A0A5E7B8V4"/>
<dbReference type="EMBL" id="CABVHW010000004">
    <property type="protein sequence ID" value="VVN87819.1"/>
    <property type="molecule type" value="Genomic_DNA"/>
</dbReference>
<dbReference type="Pfam" id="PF00903">
    <property type="entry name" value="Glyoxalase"/>
    <property type="match status" value="1"/>
</dbReference>
<accession>A0A5E7B8V4</accession>
<name>A0A5E7B8V4_PSEFL</name>
<evidence type="ECO:0000313" key="3">
    <source>
        <dbReference type="Proteomes" id="UP000381093"/>
    </source>
</evidence>
<proteinExistence type="predicted"/>
<organism evidence="2 3">
    <name type="scientific">Pseudomonas fluorescens</name>
    <dbReference type="NCBI Taxonomy" id="294"/>
    <lineage>
        <taxon>Bacteria</taxon>
        <taxon>Pseudomonadati</taxon>
        <taxon>Pseudomonadota</taxon>
        <taxon>Gammaproteobacteria</taxon>
        <taxon>Pseudomonadales</taxon>
        <taxon>Pseudomonadaceae</taxon>
        <taxon>Pseudomonas</taxon>
    </lineage>
</organism>
<dbReference type="Proteomes" id="UP000381093">
    <property type="component" value="Unassembled WGS sequence"/>
</dbReference>
<feature type="domain" description="Glyoxalase/fosfomycin resistance/dioxygenase" evidence="1">
    <location>
        <begin position="6"/>
        <end position="108"/>
    </location>
</feature>
<dbReference type="Gene3D" id="3.10.180.10">
    <property type="entry name" value="2,3-Dihydroxybiphenyl 1,2-Dioxygenase, domain 1"/>
    <property type="match status" value="1"/>
</dbReference>
<dbReference type="InterPro" id="IPR029068">
    <property type="entry name" value="Glyas_Bleomycin-R_OHBP_Dase"/>
</dbReference>
<evidence type="ECO:0000259" key="1">
    <source>
        <dbReference type="Pfam" id="PF00903"/>
    </source>
</evidence>
<dbReference type="InterPro" id="IPR004360">
    <property type="entry name" value="Glyas_Fos-R_dOase_dom"/>
</dbReference>
<dbReference type="RefSeq" id="WP_150764021.1">
    <property type="nucleotide sequence ID" value="NZ_CABVHW010000004.1"/>
</dbReference>
<reference evidence="2 3" key="1">
    <citation type="submission" date="2019-09" db="EMBL/GenBank/DDBJ databases">
        <authorList>
            <person name="Chandra G."/>
            <person name="Truman W A."/>
        </authorList>
    </citation>
    <scope>NUCLEOTIDE SEQUENCE [LARGE SCALE GENOMIC DNA]</scope>
    <source>
        <strain evidence="2">PS710</strain>
    </source>
</reference>
<sequence>MPLTTLLLCNDLVGTGNYYHETLGFTVADSLESTITVRLDDCSLTFTEQNIWGSPVTFSGTLYFAISNVDRYYESVKDKTAIAWPLQDMPYGSREFGLRDCNGYYLAFTQISVDSKSVD</sequence>
<gene>
    <name evidence="2" type="ORF">PS710_01630</name>
</gene>